<dbReference type="Gene3D" id="2.20.28.160">
    <property type="match status" value="1"/>
</dbReference>
<keyword evidence="1" id="KW-0175">Coiled coil</keyword>
<dbReference type="SUPFAM" id="SSF57783">
    <property type="entry name" value="Zinc beta-ribbon"/>
    <property type="match status" value="1"/>
</dbReference>
<gene>
    <name evidence="3" type="ORF">IAC79_06060</name>
</gene>
<feature type="region of interest" description="Disordered" evidence="2">
    <location>
        <begin position="1"/>
        <end position="21"/>
    </location>
</feature>
<dbReference type="EMBL" id="DVOR01000195">
    <property type="protein sequence ID" value="HIV09657.1"/>
    <property type="molecule type" value="Genomic_DNA"/>
</dbReference>
<comment type="caution">
    <text evidence="3">The sequence shown here is derived from an EMBL/GenBank/DDBJ whole genome shotgun (WGS) entry which is preliminary data.</text>
</comment>
<evidence type="ECO:0000313" key="3">
    <source>
        <dbReference type="EMBL" id="HIV09657.1"/>
    </source>
</evidence>
<evidence type="ECO:0000313" key="4">
    <source>
        <dbReference type="Proteomes" id="UP000886845"/>
    </source>
</evidence>
<protein>
    <submittedName>
        <fullName evidence="3">Uncharacterized protein</fullName>
    </submittedName>
</protein>
<evidence type="ECO:0000256" key="1">
    <source>
        <dbReference type="SAM" id="Coils"/>
    </source>
</evidence>
<accession>A0A9D1T2X8</accession>
<dbReference type="AlphaFoldDB" id="A0A9D1T2X8"/>
<evidence type="ECO:0000256" key="2">
    <source>
        <dbReference type="SAM" id="MobiDB-lite"/>
    </source>
</evidence>
<reference evidence="3" key="2">
    <citation type="journal article" date="2021" name="PeerJ">
        <title>Extensive microbial diversity within the chicken gut microbiome revealed by metagenomics and culture.</title>
        <authorList>
            <person name="Gilroy R."/>
            <person name="Ravi A."/>
            <person name="Getino M."/>
            <person name="Pursley I."/>
            <person name="Horton D.L."/>
            <person name="Alikhan N.F."/>
            <person name="Baker D."/>
            <person name="Gharbi K."/>
            <person name="Hall N."/>
            <person name="Watson M."/>
            <person name="Adriaenssens E.M."/>
            <person name="Foster-Nyarko E."/>
            <person name="Jarju S."/>
            <person name="Secka A."/>
            <person name="Antonio M."/>
            <person name="Oren A."/>
            <person name="Chaudhuri R.R."/>
            <person name="La Ragione R."/>
            <person name="Hildebrand F."/>
            <person name="Pallen M.J."/>
        </authorList>
    </citation>
    <scope>NUCLEOTIDE SEQUENCE</scope>
    <source>
        <strain evidence="3">35461</strain>
    </source>
</reference>
<proteinExistence type="predicted"/>
<feature type="coiled-coil region" evidence="1">
    <location>
        <begin position="95"/>
        <end position="136"/>
    </location>
</feature>
<organism evidence="3 4">
    <name type="scientific">Candidatus Spyradenecus faecavium</name>
    <dbReference type="NCBI Taxonomy" id="2840947"/>
    <lineage>
        <taxon>Bacteria</taxon>
        <taxon>Pseudomonadati</taxon>
        <taxon>Lentisphaerota</taxon>
        <taxon>Lentisphaeria</taxon>
        <taxon>Lentisphaerales</taxon>
        <taxon>Lentisphaeraceae</taxon>
        <taxon>Lentisphaeraceae incertae sedis</taxon>
        <taxon>Candidatus Spyradenecus</taxon>
    </lineage>
</organism>
<sequence>MERNDDENPNIVPTPAAADEQDEVDAEIMPTDIVFDCPECGHQLAVDYRAAGLQVPCSVCGAIIQVPIPDSMRLDDLDSDPGEMLQQLLQTRRMLVKAEAAAQTAGEKVVELTEQLAECRKTLLAVRARIETLQEAADLATATRKDVLDLIASTTGAK</sequence>
<name>A0A9D1T2X8_9BACT</name>
<dbReference type="Proteomes" id="UP000886845">
    <property type="component" value="Unassembled WGS sequence"/>
</dbReference>
<reference evidence="3" key="1">
    <citation type="submission" date="2020-10" db="EMBL/GenBank/DDBJ databases">
        <authorList>
            <person name="Gilroy R."/>
        </authorList>
    </citation>
    <scope>NUCLEOTIDE SEQUENCE</scope>
    <source>
        <strain evidence="3">35461</strain>
    </source>
</reference>